<evidence type="ECO:0000259" key="11">
    <source>
        <dbReference type="PROSITE" id="PS50262"/>
    </source>
</evidence>
<dbReference type="InterPro" id="IPR000276">
    <property type="entry name" value="GPCR_Rhodpsn"/>
</dbReference>
<keyword evidence="5 9" id="KW-0297">G-protein coupled receptor</keyword>
<dbReference type="PROSITE" id="PS50262">
    <property type="entry name" value="G_PROTEIN_RECEP_F1_2"/>
    <property type="match status" value="1"/>
</dbReference>
<dbReference type="Pfam" id="PF00001">
    <property type="entry name" value="7tm_1"/>
    <property type="match status" value="1"/>
</dbReference>
<feature type="transmembrane region" description="Helical" evidence="10">
    <location>
        <begin position="218"/>
        <end position="242"/>
    </location>
</feature>
<evidence type="ECO:0000256" key="4">
    <source>
        <dbReference type="ARBA" id="ARBA00022989"/>
    </source>
</evidence>
<evidence type="ECO:0000313" key="13">
    <source>
        <dbReference type="Proteomes" id="UP001497623"/>
    </source>
</evidence>
<accession>A0AAV2PSM9</accession>
<sequence>MAVLSEEDYYDYESGNKYSENALFQSKGSELVLTDPGVDDDSVSTALPLTQPPRTNSPLGLGNFFTSTYNVTEFFGIDVDNNETNATYGGEPHFPEYIRVVSTCFCSVVLIVGVFGNILVPVVILKNRDMRNSTNYFLMNLSLADLLVLLVCLPAALVELHSPPQIWVLGKAMCLIVPFLEAAVTNASVLSLVFISVERYQVICRPLQAGYRCTRAKAILAITAIWTTGLVSAGPMLFLTMYDPETPYHDGSRIPTCYTPITEPWKIIYFLVTMVVFFLLPLLLLLGLYSVIIRQLLADTYELTHKKNSPQMRARRQVVVMLATVVTFFFICLFPLRIFFVWLIASKEEDIYSLGIEAYYNITWCCRVIFYLNSCINPILYVMTSSRFKTAFLRVFGIRHRLRRQDTYTNTSCNHHSVANSQRLNYGTNCSLVYKSMYSKTGVTHQLSIASTT</sequence>
<dbReference type="PANTHER" id="PTHR24243">
    <property type="entry name" value="G-PROTEIN COUPLED RECEPTOR"/>
    <property type="match status" value="1"/>
</dbReference>
<keyword evidence="3 9" id="KW-0812">Transmembrane</keyword>
<dbReference type="EMBL" id="CAXKWB010000826">
    <property type="protein sequence ID" value="CAL4062341.1"/>
    <property type="molecule type" value="Genomic_DNA"/>
</dbReference>
<keyword evidence="8 9" id="KW-0807">Transducer</keyword>
<comment type="caution">
    <text evidence="12">The sequence shown here is derived from an EMBL/GenBank/DDBJ whole genome shotgun (WGS) entry which is preliminary data.</text>
</comment>
<feature type="non-terminal residue" evidence="12">
    <location>
        <position position="453"/>
    </location>
</feature>
<name>A0AAV2PSM9_MEGNR</name>
<dbReference type="SUPFAM" id="SSF81321">
    <property type="entry name" value="Family A G protein-coupled receptor-like"/>
    <property type="match status" value="1"/>
</dbReference>
<organism evidence="12 13">
    <name type="scientific">Meganyctiphanes norvegica</name>
    <name type="common">Northern krill</name>
    <name type="synonym">Thysanopoda norvegica</name>
    <dbReference type="NCBI Taxonomy" id="48144"/>
    <lineage>
        <taxon>Eukaryota</taxon>
        <taxon>Metazoa</taxon>
        <taxon>Ecdysozoa</taxon>
        <taxon>Arthropoda</taxon>
        <taxon>Crustacea</taxon>
        <taxon>Multicrustacea</taxon>
        <taxon>Malacostraca</taxon>
        <taxon>Eumalacostraca</taxon>
        <taxon>Eucarida</taxon>
        <taxon>Euphausiacea</taxon>
        <taxon>Euphausiidae</taxon>
        <taxon>Meganyctiphanes</taxon>
    </lineage>
</organism>
<protein>
    <recommendedName>
        <fullName evidence="11">G-protein coupled receptors family 1 profile domain-containing protein</fullName>
    </recommendedName>
</protein>
<feature type="transmembrane region" description="Helical" evidence="10">
    <location>
        <begin position="267"/>
        <end position="297"/>
    </location>
</feature>
<dbReference type="PROSITE" id="PS00237">
    <property type="entry name" value="G_PROTEIN_RECEP_F1_1"/>
    <property type="match status" value="1"/>
</dbReference>
<reference evidence="12 13" key="1">
    <citation type="submission" date="2024-05" db="EMBL/GenBank/DDBJ databases">
        <authorList>
            <person name="Wallberg A."/>
        </authorList>
    </citation>
    <scope>NUCLEOTIDE SEQUENCE [LARGE SCALE GENOMIC DNA]</scope>
</reference>
<evidence type="ECO:0000256" key="6">
    <source>
        <dbReference type="ARBA" id="ARBA00023136"/>
    </source>
</evidence>
<dbReference type="GO" id="GO:0005886">
    <property type="term" value="C:plasma membrane"/>
    <property type="evidence" value="ECO:0007669"/>
    <property type="project" value="TreeGrafter"/>
</dbReference>
<keyword evidence="6 10" id="KW-0472">Membrane</keyword>
<comment type="similarity">
    <text evidence="2 9">Belongs to the G-protein coupled receptor 1 family.</text>
</comment>
<keyword evidence="7 9" id="KW-0675">Receptor</keyword>
<dbReference type="Proteomes" id="UP001497623">
    <property type="component" value="Unassembled WGS sequence"/>
</dbReference>
<dbReference type="SMART" id="SM01381">
    <property type="entry name" value="7TM_GPCR_Srsx"/>
    <property type="match status" value="1"/>
</dbReference>
<evidence type="ECO:0000256" key="1">
    <source>
        <dbReference type="ARBA" id="ARBA00004141"/>
    </source>
</evidence>
<dbReference type="AlphaFoldDB" id="A0AAV2PSM9"/>
<evidence type="ECO:0000256" key="9">
    <source>
        <dbReference type="RuleBase" id="RU000688"/>
    </source>
</evidence>
<keyword evidence="4 10" id="KW-1133">Transmembrane helix</keyword>
<evidence type="ECO:0000313" key="12">
    <source>
        <dbReference type="EMBL" id="CAL4062341.1"/>
    </source>
</evidence>
<evidence type="ECO:0000256" key="3">
    <source>
        <dbReference type="ARBA" id="ARBA00022692"/>
    </source>
</evidence>
<feature type="transmembrane region" description="Helical" evidence="10">
    <location>
        <begin position="97"/>
        <end position="125"/>
    </location>
</feature>
<feature type="transmembrane region" description="Helical" evidence="10">
    <location>
        <begin position="176"/>
        <end position="197"/>
    </location>
</feature>
<evidence type="ECO:0000256" key="8">
    <source>
        <dbReference type="ARBA" id="ARBA00023224"/>
    </source>
</evidence>
<dbReference type="Gene3D" id="1.20.1070.10">
    <property type="entry name" value="Rhodopsin 7-helix transmembrane proteins"/>
    <property type="match status" value="1"/>
</dbReference>
<evidence type="ECO:0000256" key="5">
    <source>
        <dbReference type="ARBA" id="ARBA00023040"/>
    </source>
</evidence>
<feature type="domain" description="G-protein coupled receptors family 1 profile" evidence="11">
    <location>
        <begin position="116"/>
        <end position="381"/>
    </location>
</feature>
<gene>
    <name evidence="12" type="ORF">MNOR_LOCUS2640</name>
</gene>
<feature type="transmembrane region" description="Helical" evidence="10">
    <location>
        <begin position="318"/>
        <end position="346"/>
    </location>
</feature>
<evidence type="ECO:0000256" key="2">
    <source>
        <dbReference type="ARBA" id="ARBA00010663"/>
    </source>
</evidence>
<evidence type="ECO:0000256" key="10">
    <source>
        <dbReference type="SAM" id="Phobius"/>
    </source>
</evidence>
<feature type="transmembrane region" description="Helical" evidence="10">
    <location>
        <begin position="137"/>
        <end position="156"/>
    </location>
</feature>
<comment type="subcellular location">
    <subcellularLocation>
        <location evidence="1">Membrane</location>
        <topology evidence="1">Multi-pass membrane protein</topology>
    </subcellularLocation>
</comment>
<evidence type="ECO:0000256" key="7">
    <source>
        <dbReference type="ARBA" id="ARBA00023170"/>
    </source>
</evidence>
<keyword evidence="13" id="KW-1185">Reference proteome</keyword>
<dbReference type="GO" id="GO:0004930">
    <property type="term" value="F:G protein-coupled receptor activity"/>
    <property type="evidence" value="ECO:0007669"/>
    <property type="project" value="UniProtKB-KW"/>
</dbReference>
<feature type="transmembrane region" description="Helical" evidence="10">
    <location>
        <begin position="358"/>
        <end position="384"/>
    </location>
</feature>
<dbReference type="PRINTS" id="PR00237">
    <property type="entry name" value="GPCRRHODOPSN"/>
</dbReference>
<dbReference type="InterPro" id="IPR017452">
    <property type="entry name" value="GPCR_Rhodpsn_7TM"/>
</dbReference>
<dbReference type="PANTHER" id="PTHR24243:SF233">
    <property type="entry name" value="THYROTROPIN-RELEASING HORMONE RECEPTOR"/>
    <property type="match status" value="1"/>
</dbReference>
<proteinExistence type="inferred from homology"/>